<protein>
    <submittedName>
        <fullName evidence="1">Uncharacterized protein</fullName>
    </submittedName>
</protein>
<accession>A0ACC6PKZ0</accession>
<gene>
    <name evidence="1" type="ORF">WKI67_00920</name>
</gene>
<organism evidence="1 2">
    <name type="scientific">Streptomyces achmelvichensis</name>
    <dbReference type="NCBI Taxonomy" id="3134111"/>
    <lineage>
        <taxon>Bacteria</taxon>
        <taxon>Bacillati</taxon>
        <taxon>Actinomycetota</taxon>
        <taxon>Actinomycetes</taxon>
        <taxon>Kitasatosporales</taxon>
        <taxon>Streptomycetaceae</taxon>
        <taxon>Streptomyces</taxon>
    </lineage>
</organism>
<evidence type="ECO:0000313" key="2">
    <source>
        <dbReference type="Proteomes" id="UP001377168"/>
    </source>
</evidence>
<evidence type="ECO:0000313" key="1">
    <source>
        <dbReference type="EMBL" id="MEJ8632057.1"/>
    </source>
</evidence>
<sequence length="136" mass="14743">MTVSMPQPLTTPATPDPKILEALRRVIDGQIGPRQPGSIYQNQDGAFEVLALVRDPERSRALLGRRCSQWALIVRDVLRPDGEPFAIGSVWTNEDRMVRAANDACPICGLWKCTGNCWSTAPAPASARALVGASQC</sequence>
<dbReference type="EMBL" id="JBBKAJ010000003">
    <property type="protein sequence ID" value="MEJ8632057.1"/>
    <property type="molecule type" value="Genomic_DNA"/>
</dbReference>
<name>A0ACC6PKZ0_9ACTN</name>
<dbReference type="Proteomes" id="UP001377168">
    <property type="component" value="Unassembled WGS sequence"/>
</dbReference>
<reference evidence="1" key="1">
    <citation type="submission" date="2024-03" db="EMBL/GenBank/DDBJ databases">
        <title>Novel Streptomyces species of biotechnological and ecological value are a feature of Machair soil.</title>
        <authorList>
            <person name="Prole J.R."/>
            <person name="Goodfellow M."/>
            <person name="Allenby N."/>
            <person name="Ward A.C."/>
        </authorList>
    </citation>
    <scope>NUCLEOTIDE SEQUENCE</scope>
    <source>
        <strain evidence="1">MS2.AVA.5</strain>
    </source>
</reference>
<proteinExistence type="predicted"/>
<keyword evidence="2" id="KW-1185">Reference proteome</keyword>
<comment type="caution">
    <text evidence="1">The sequence shown here is derived from an EMBL/GenBank/DDBJ whole genome shotgun (WGS) entry which is preliminary data.</text>
</comment>